<proteinExistence type="predicted"/>
<evidence type="ECO:0008006" key="3">
    <source>
        <dbReference type="Google" id="ProtNLM"/>
    </source>
</evidence>
<dbReference type="EMBL" id="JAJSOW010000100">
    <property type="protein sequence ID" value="KAI9186076.1"/>
    <property type="molecule type" value="Genomic_DNA"/>
</dbReference>
<accession>A0AAD5NVN7</accession>
<name>A0AAD5NVN7_ACENE</name>
<gene>
    <name evidence="1" type="ORF">LWI28_013540</name>
</gene>
<reference evidence="1" key="2">
    <citation type="submission" date="2023-02" db="EMBL/GenBank/DDBJ databases">
        <authorList>
            <person name="Swenson N.G."/>
            <person name="Wegrzyn J.L."/>
            <person name="Mcevoy S.L."/>
        </authorList>
    </citation>
    <scope>NUCLEOTIDE SEQUENCE</scope>
    <source>
        <strain evidence="1">91603</strain>
        <tissue evidence="1">Leaf</tissue>
    </source>
</reference>
<keyword evidence="2" id="KW-1185">Reference proteome</keyword>
<comment type="caution">
    <text evidence="1">The sequence shown here is derived from an EMBL/GenBank/DDBJ whole genome shotgun (WGS) entry which is preliminary data.</text>
</comment>
<evidence type="ECO:0000313" key="2">
    <source>
        <dbReference type="Proteomes" id="UP001064489"/>
    </source>
</evidence>
<protein>
    <recommendedName>
        <fullName evidence="3">RNase H type-1 domain-containing protein</fullName>
    </recommendedName>
</protein>
<sequence length="104" mass="10715">MGAFVGVTERRNVCLFGGPEAASSDFWSSSGSFISSVADSQVKVVEQAGIVTGVQCWVAPPIGYFKINVDAGFVYNRGKYGAGLVCRNSVGSIVGAAACVSTIN</sequence>
<organism evidence="1 2">
    <name type="scientific">Acer negundo</name>
    <name type="common">Box elder</name>
    <dbReference type="NCBI Taxonomy" id="4023"/>
    <lineage>
        <taxon>Eukaryota</taxon>
        <taxon>Viridiplantae</taxon>
        <taxon>Streptophyta</taxon>
        <taxon>Embryophyta</taxon>
        <taxon>Tracheophyta</taxon>
        <taxon>Spermatophyta</taxon>
        <taxon>Magnoliopsida</taxon>
        <taxon>eudicotyledons</taxon>
        <taxon>Gunneridae</taxon>
        <taxon>Pentapetalae</taxon>
        <taxon>rosids</taxon>
        <taxon>malvids</taxon>
        <taxon>Sapindales</taxon>
        <taxon>Sapindaceae</taxon>
        <taxon>Hippocastanoideae</taxon>
        <taxon>Acereae</taxon>
        <taxon>Acer</taxon>
    </lineage>
</organism>
<reference evidence="1" key="1">
    <citation type="journal article" date="2022" name="Plant J.">
        <title>Strategies of tolerance reflected in two North American maple genomes.</title>
        <authorList>
            <person name="McEvoy S.L."/>
            <person name="Sezen U.U."/>
            <person name="Trouern-Trend A."/>
            <person name="McMahon S.M."/>
            <person name="Schaberg P.G."/>
            <person name="Yang J."/>
            <person name="Wegrzyn J.L."/>
            <person name="Swenson N.G."/>
        </authorList>
    </citation>
    <scope>NUCLEOTIDE SEQUENCE</scope>
    <source>
        <strain evidence="1">91603</strain>
    </source>
</reference>
<evidence type="ECO:0000313" key="1">
    <source>
        <dbReference type="EMBL" id="KAI9186076.1"/>
    </source>
</evidence>
<dbReference type="AlphaFoldDB" id="A0AAD5NVN7"/>
<dbReference type="Proteomes" id="UP001064489">
    <property type="component" value="Chromosome 3"/>
</dbReference>